<protein>
    <submittedName>
        <fullName evidence="7">Aldehyde dehydrogenase family protein</fullName>
    </submittedName>
</protein>
<evidence type="ECO:0000256" key="5">
    <source>
        <dbReference type="RuleBase" id="RU003345"/>
    </source>
</evidence>
<name>A0AAP9KJ70_9GAMM</name>
<evidence type="ECO:0000256" key="2">
    <source>
        <dbReference type="ARBA" id="ARBA00023002"/>
    </source>
</evidence>
<proteinExistence type="inferred from homology"/>
<accession>A0AAP9KJ70</accession>
<dbReference type="FunFam" id="3.40.605.10:FF:000007">
    <property type="entry name" value="NAD/NADP-dependent betaine aldehyde dehydrogenase"/>
    <property type="match status" value="1"/>
</dbReference>
<organism evidence="7 8">
    <name type="scientific">Acinetobacter towneri</name>
    <dbReference type="NCBI Taxonomy" id="202956"/>
    <lineage>
        <taxon>Bacteria</taxon>
        <taxon>Pseudomonadati</taxon>
        <taxon>Pseudomonadota</taxon>
        <taxon>Gammaproteobacteria</taxon>
        <taxon>Moraxellales</taxon>
        <taxon>Moraxellaceae</taxon>
        <taxon>Acinetobacter</taxon>
    </lineage>
</organism>
<evidence type="ECO:0000256" key="3">
    <source>
        <dbReference type="ARBA" id="ARBA00023027"/>
    </source>
</evidence>
<dbReference type="AlphaFoldDB" id="A0AAP9KJ70"/>
<keyword evidence="2 5" id="KW-0560">Oxidoreductase</keyword>
<evidence type="ECO:0000313" key="8">
    <source>
        <dbReference type="Proteomes" id="UP000405075"/>
    </source>
</evidence>
<dbReference type="GO" id="GO:0016620">
    <property type="term" value="F:oxidoreductase activity, acting on the aldehyde or oxo group of donors, NAD or NADP as acceptor"/>
    <property type="evidence" value="ECO:0007669"/>
    <property type="project" value="InterPro"/>
</dbReference>
<dbReference type="InterPro" id="IPR016161">
    <property type="entry name" value="Ald_DH/histidinol_DH"/>
</dbReference>
<dbReference type="SUPFAM" id="SSF53720">
    <property type="entry name" value="ALDH-like"/>
    <property type="match status" value="1"/>
</dbReference>
<dbReference type="InterPro" id="IPR015590">
    <property type="entry name" value="Aldehyde_DH_dom"/>
</dbReference>
<reference evidence="8" key="1">
    <citation type="submission" date="2019-11" db="EMBL/GenBank/DDBJ databases">
        <title>Escherichia coli 1916D6.</title>
        <authorList>
            <person name="Yao H."/>
            <person name="Du X."/>
            <person name="Yu R."/>
            <person name="Li A."/>
        </authorList>
    </citation>
    <scope>NUCLEOTIDE SEQUENCE [LARGE SCALE GENOMIC DNA]</scope>
    <source>
        <strain evidence="8">19110F47</strain>
    </source>
</reference>
<dbReference type="InterPro" id="IPR029510">
    <property type="entry name" value="Ald_DH_CS_GLU"/>
</dbReference>
<feature type="active site" evidence="4">
    <location>
        <position position="255"/>
    </location>
</feature>
<dbReference type="FunFam" id="3.40.309.10:FF:000009">
    <property type="entry name" value="Aldehyde dehydrogenase A"/>
    <property type="match status" value="1"/>
</dbReference>
<evidence type="ECO:0000313" key="7">
    <source>
        <dbReference type="EMBL" id="QGM27779.1"/>
    </source>
</evidence>
<dbReference type="RefSeq" id="WP_131261472.1">
    <property type="nucleotide sequence ID" value="NZ_CP046045.1"/>
</dbReference>
<evidence type="ECO:0000256" key="1">
    <source>
        <dbReference type="ARBA" id="ARBA00009986"/>
    </source>
</evidence>
<dbReference type="Proteomes" id="UP000405075">
    <property type="component" value="Chromosome"/>
</dbReference>
<dbReference type="Pfam" id="PF00171">
    <property type="entry name" value="Aldedh"/>
    <property type="match status" value="1"/>
</dbReference>
<comment type="similarity">
    <text evidence="1 5">Belongs to the aldehyde dehydrogenase family.</text>
</comment>
<dbReference type="PANTHER" id="PTHR42986:SF1">
    <property type="entry name" value="BENZALDEHYDE DEHYDROGENASE YFMT"/>
    <property type="match status" value="1"/>
</dbReference>
<dbReference type="InterPro" id="IPR016162">
    <property type="entry name" value="Ald_DH_N"/>
</dbReference>
<dbReference type="PANTHER" id="PTHR42986">
    <property type="entry name" value="BENZALDEHYDE DEHYDROGENASE YFMT"/>
    <property type="match status" value="1"/>
</dbReference>
<gene>
    <name evidence="7" type="ORF">GJD93_08835</name>
</gene>
<dbReference type="EMBL" id="CP046045">
    <property type="protein sequence ID" value="QGM27779.1"/>
    <property type="molecule type" value="Genomic_DNA"/>
</dbReference>
<feature type="domain" description="Aldehyde dehydrogenase" evidence="6">
    <location>
        <begin position="20"/>
        <end position="475"/>
    </location>
</feature>
<dbReference type="InterPro" id="IPR016163">
    <property type="entry name" value="Ald_DH_C"/>
</dbReference>
<evidence type="ECO:0000256" key="4">
    <source>
        <dbReference type="PROSITE-ProRule" id="PRU10007"/>
    </source>
</evidence>
<evidence type="ECO:0000259" key="6">
    <source>
        <dbReference type="Pfam" id="PF00171"/>
    </source>
</evidence>
<dbReference type="PROSITE" id="PS00687">
    <property type="entry name" value="ALDEHYDE_DEHYDR_GLU"/>
    <property type="match status" value="1"/>
</dbReference>
<keyword evidence="3" id="KW-0520">NAD</keyword>
<dbReference type="Gene3D" id="3.40.605.10">
    <property type="entry name" value="Aldehyde Dehydrogenase, Chain A, domain 1"/>
    <property type="match status" value="1"/>
</dbReference>
<dbReference type="Gene3D" id="3.40.309.10">
    <property type="entry name" value="Aldehyde Dehydrogenase, Chain A, domain 2"/>
    <property type="match status" value="1"/>
</dbReference>
<sequence>MPAYQDLNQQFIGGKWSVGTSTKTIPNLNPYHQTTIFEMQGASVVDVDSAYSTAQKAFDEQLIQSTSLRQYIIKNLEQVIQQRREEIIQWLIDESGSTRLKANIEVDAALGIIQEAAQFPEQMTTTQLESKDPKVRSVVLRKPLGVIAVISPWNFPFHLSMRSVVTAIACGNSVVLKPASDTPVTGGTILGKLFEEADLPAGVLNVVAGASREIGDYFVEHVTPKMISFTGSTEVGQHVGQLAVAGEHLKRVALELGGNAPLVILDDADIDLAVELTVMGRFLHQGQICMSTNRVIVDQSIYAAYLEKLLASVSQLVVGDPNKNDTLIGPIINAEQVKKHQHIIQKAQAQGAELVYAGGVTGNLVAPHVFVNVAADSEIVQNESFGPILPILKAADTAHALQLANDTRYGLSAAVCTTNVERGAEFAAQFDVGMTHINGITVADHANAPFGGEKNSGLGRFNGRWIFEEFTRTHWLTLPA</sequence>